<organism evidence="3 4">
    <name type="scientific">Cladorrhinum samala</name>
    <dbReference type="NCBI Taxonomy" id="585594"/>
    <lineage>
        <taxon>Eukaryota</taxon>
        <taxon>Fungi</taxon>
        <taxon>Dikarya</taxon>
        <taxon>Ascomycota</taxon>
        <taxon>Pezizomycotina</taxon>
        <taxon>Sordariomycetes</taxon>
        <taxon>Sordariomycetidae</taxon>
        <taxon>Sordariales</taxon>
        <taxon>Podosporaceae</taxon>
        <taxon>Cladorrhinum</taxon>
    </lineage>
</organism>
<name>A0AAV9HGS2_9PEZI</name>
<evidence type="ECO:0000313" key="3">
    <source>
        <dbReference type="EMBL" id="KAK4459698.1"/>
    </source>
</evidence>
<gene>
    <name evidence="3" type="ORF">QBC42DRAFT_254176</name>
</gene>
<feature type="transmembrane region" description="Helical" evidence="2">
    <location>
        <begin position="9"/>
        <end position="30"/>
    </location>
</feature>
<dbReference type="Proteomes" id="UP001321749">
    <property type="component" value="Unassembled WGS sequence"/>
</dbReference>
<reference evidence="3" key="2">
    <citation type="submission" date="2023-06" db="EMBL/GenBank/DDBJ databases">
        <authorList>
            <consortium name="Lawrence Berkeley National Laboratory"/>
            <person name="Mondo S.J."/>
            <person name="Hensen N."/>
            <person name="Bonometti L."/>
            <person name="Westerberg I."/>
            <person name="Brannstrom I.O."/>
            <person name="Guillou S."/>
            <person name="Cros-Aarteil S."/>
            <person name="Calhoun S."/>
            <person name="Haridas S."/>
            <person name="Kuo A."/>
            <person name="Pangilinan J."/>
            <person name="Riley R."/>
            <person name="Labutti K."/>
            <person name="Andreopoulos B."/>
            <person name="Lipzen A."/>
            <person name="Chen C."/>
            <person name="Yanf M."/>
            <person name="Daum C."/>
            <person name="Ng V."/>
            <person name="Clum A."/>
            <person name="Steindorff A."/>
            <person name="Ohm R."/>
            <person name="Martin F."/>
            <person name="Silar P."/>
            <person name="Natvig D."/>
            <person name="Lalanne C."/>
            <person name="Gautier V."/>
            <person name="Ament-Velasquez S.L."/>
            <person name="Kruys A."/>
            <person name="Hutchinson M.I."/>
            <person name="Powell A.J."/>
            <person name="Barry K."/>
            <person name="Miller A.N."/>
            <person name="Grigoriev I.V."/>
            <person name="Debuchy R."/>
            <person name="Gladieux P."/>
            <person name="Thoren M.H."/>
            <person name="Johannesson H."/>
        </authorList>
    </citation>
    <scope>NUCLEOTIDE SEQUENCE</scope>
    <source>
        <strain evidence="3">PSN324</strain>
    </source>
</reference>
<feature type="region of interest" description="Disordered" evidence="1">
    <location>
        <begin position="242"/>
        <end position="277"/>
    </location>
</feature>
<accession>A0AAV9HGS2</accession>
<keyword evidence="4" id="KW-1185">Reference proteome</keyword>
<feature type="compositionally biased region" description="Polar residues" evidence="1">
    <location>
        <begin position="257"/>
        <end position="266"/>
    </location>
</feature>
<feature type="transmembrane region" description="Helical" evidence="2">
    <location>
        <begin position="36"/>
        <end position="57"/>
    </location>
</feature>
<feature type="compositionally biased region" description="Low complexity" evidence="1">
    <location>
        <begin position="171"/>
        <end position="187"/>
    </location>
</feature>
<evidence type="ECO:0000313" key="4">
    <source>
        <dbReference type="Proteomes" id="UP001321749"/>
    </source>
</evidence>
<comment type="caution">
    <text evidence="3">The sequence shown here is derived from an EMBL/GenBank/DDBJ whole genome shotgun (WGS) entry which is preliminary data.</text>
</comment>
<keyword evidence="2" id="KW-1133">Transmembrane helix</keyword>
<reference evidence="3" key="1">
    <citation type="journal article" date="2023" name="Mol. Phylogenet. Evol.">
        <title>Genome-scale phylogeny and comparative genomics of the fungal order Sordariales.</title>
        <authorList>
            <person name="Hensen N."/>
            <person name="Bonometti L."/>
            <person name="Westerberg I."/>
            <person name="Brannstrom I.O."/>
            <person name="Guillou S."/>
            <person name="Cros-Aarteil S."/>
            <person name="Calhoun S."/>
            <person name="Haridas S."/>
            <person name="Kuo A."/>
            <person name="Mondo S."/>
            <person name="Pangilinan J."/>
            <person name="Riley R."/>
            <person name="LaButti K."/>
            <person name="Andreopoulos B."/>
            <person name="Lipzen A."/>
            <person name="Chen C."/>
            <person name="Yan M."/>
            <person name="Daum C."/>
            <person name="Ng V."/>
            <person name="Clum A."/>
            <person name="Steindorff A."/>
            <person name="Ohm R.A."/>
            <person name="Martin F."/>
            <person name="Silar P."/>
            <person name="Natvig D.O."/>
            <person name="Lalanne C."/>
            <person name="Gautier V."/>
            <person name="Ament-Velasquez S.L."/>
            <person name="Kruys A."/>
            <person name="Hutchinson M.I."/>
            <person name="Powell A.J."/>
            <person name="Barry K."/>
            <person name="Miller A.N."/>
            <person name="Grigoriev I.V."/>
            <person name="Debuchy R."/>
            <person name="Gladieux P."/>
            <person name="Hiltunen Thoren M."/>
            <person name="Johannesson H."/>
        </authorList>
    </citation>
    <scope>NUCLEOTIDE SEQUENCE</scope>
    <source>
        <strain evidence="3">PSN324</strain>
    </source>
</reference>
<keyword evidence="2" id="KW-0472">Membrane</keyword>
<keyword evidence="2" id="KW-0812">Transmembrane</keyword>
<proteinExistence type="predicted"/>
<evidence type="ECO:0000256" key="2">
    <source>
        <dbReference type="SAM" id="Phobius"/>
    </source>
</evidence>
<feature type="region of interest" description="Disordered" evidence="1">
    <location>
        <begin position="128"/>
        <end position="204"/>
    </location>
</feature>
<evidence type="ECO:0000256" key="1">
    <source>
        <dbReference type="SAM" id="MobiDB-lite"/>
    </source>
</evidence>
<dbReference type="AlphaFoldDB" id="A0AAV9HGS2"/>
<dbReference type="EMBL" id="MU865030">
    <property type="protein sequence ID" value="KAK4459698.1"/>
    <property type="molecule type" value="Genomic_DNA"/>
</dbReference>
<sequence>MFESFEPLAVFKSLHLTMTAVATAAAIFLGSPWSPFVTLGIWGVLGVVLFVSLLLFFQHNEKQVPTGTMLDDVRELYETPDLAYEAVHGYRSCGCPKNRCLHGVWDDDSMTQNPALVDQSVARREELVVGDPTSECSSGHSYGSGRIDGRQSRFGFRSDPSPPNSPSADRGQSSGNGVSSTSSSAKSPRQDETTKTPVITFDGATNSDLSQHYLIFDPELDRRENSPYDEFLASYNGYWDVRTPSDTNSTVDERFLSVNSRTTSPRTKGKQLDKTQR</sequence>
<protein>
    <submittedName>
        <fullName evidence="3">Uncharacterized protein</fullName>
    </submittedName>
</protein>